<reference evidence="2 3" key="1">
    <citation type="journal article" date="2023" name="G3 (Bethesda)">
        <title>A chromosome-length genome assembly and annotation of blackberry (Rubus argutus, cv. 'Hillquist').</title>
        <authorList>
            <person name="Bruna T."/>
            <person name="Aryal R."/>
            <person name="Dudchenko O."/>
            <person name="Sargent D.J."/>
            <person name="Mead D."/>
            <person name="Buti M."/>
            <person name="Cavallini A."/>
            <person name="Hytonen T."/>
            <person name="Andres J."/>
            <person name="Pham M."/>
            <person name="Weisz D."/>
            <person name="Mascagni F."/>
            <person name="Usai G."/>
            <person name="Natali L."/>
            <person name="Bassil N."/>
            <person name="Fernandez G.E."/>
            <person name="Lomsadze A."/>
            <person name="Armour M."/>
            <person name="Olukolu B."/>
            <person name="Poorten T."/>
            <person name="Britton C."/>
            <person name="Davik J."/>
            <person name="Ashrafi H."/>
            <person name="Aiden E.L."/>
            <person name="Borodovsky M."/>
            <person name="Worthington M."/>
        </authorList>
    </citation>
    <scope>NUCLEOTIDE SEQUENCE [LARGE SCALE GENOMIC DNA]</scope>
    <source>
        <strain evidence="2">PI 553951</strain>
    </source>
</reference>
<name>A0AAW1W9M7_RUBAR</name>
<protein>
    <submittedName>
        <fullName evidence="2">Uncharacterized protein</fullName>
    </submittedName>
</protein>
<gene>
    <name evidence="2" type="ORF">M0R45_029966</name>
</gene>
<evidence type="ECO:0000313" key="2">
    <source>
        <dbReference type="EMBL" id="KAK9921457.1"/>
    </source>
</evidence>
<feature type="region of interest" description="Disordered" evidence="1">
    <location>
        <begin position="1"/>
        <end position="93"/>
    </location>
</feature>
<sequence>MQQPPQPTTTTTEPSVGSTTAEAPPKQVALAMDQAGARRSTHRGHKAGSRSPSGSPIRGGSASPEHQATPIVPQRRRLHAPTPPRPPLHRKAA</sequence>
<evidence type="ECO:0000256" key="1">
    <source>
        <dbReference type="SAM" id="MobiDB-lite"/>
    </source>
</evidence>
<keyword evidence="3" id="KW-1185">Reference proteome</keyword>
<accession>A0AAW1W9M7</accession>
<dbReference type="Proteomes" id="UP001457282">
    <property type="component" value="Unassembled WGS sequence"/>
</dbReference>
<feature type="compositionally biased region" description="Low complexity" evidence="1">
    <location>
        <begin position="49"/>
        <end position="64"/>
    </location>
</feature>
<proteinExistence type="predicted"/>
<organism evidence="2 3">
    <name type="scientific">Rubus argutus</name>
    <name type="common">Southern blackberry</name>
    <dbReference type="NCBI Taxonomy" id="59490"/>
    <lineage>
        <taxon>Eukaryota</taxon>
        <taxon>Viridiplantae</taxon>
        <taxon>Streptophyta</taxon>
        <taxon>Embryophyta</taxon>
        <taxon>Tracheophyta</taxon>
        <taxon>Spermatophyta</taxon>
        <taxon>Magnoliopsida</taxon>
        <taxon>eudicotyledons</taxon>
        <taxon>Gunneridae</taxon>
        <taxon>Pentapetalae</taxon>
        <taxon>rosids</taxon>
        <taxon>fabids</taxon>
        <taxon>Rosales</taxon>
        <taxon>Rosaceae</taxon>
        <taxon>Rosoideae</taxon>
        <taxon>Rosoideae incertae sedis</taxon>
        <taxon>Rubus</taxon>
    </lineage>
</organism>
<evidence type="ECO:0000313" key="3">
    <source>
        <dbReference type="Proteomes" id="UP001457282"/>
    </source>
</evidence>
<feature type="compositionally biased region" description="Basic residues" evidence="1">
    <location>
        <begin position="39"/>
        <end position="48"/>
    </location>
</feature>
<comment type="caution">
    <text evidence="2">The sequence shown here is derived from an EMBL/GenBank/DDBJ whole genome shotgun (WGS) entry which is preliminary data.</text>
</comment>
<dbReference type="EMBL" id="JBEDUW010000006">
    <property type="protein sequence ID" value="KAK9921457.1"/>
    <property type="molecule type" value="Genomic_DNA"/>
</dbReference>
<dbReference type="AlphaFoldDB" id="A0AAW1W9M7"/>